<evidence type="ECO:0000313" key="3">
    <source>
        <dbReference type="EMBL" id="AYJ87346.1"/>
    </source>
</evidence>
<feature type="domain" description="Peptidase S9 prolyl oligopeptidase catalytic" evidence="2">
    <location>
        <begin position="3"/>
        <end position="199"/>
    </location>
</feature>
<dbReference type="PANTHER" id="PTHR42776">
    <property type="entry name" value="SERINE PEPTIDASE S9 FAMILY MEMBER"/>
    <property type="match status" value="1"/>
</dbReference>
<proteinExistence type="predicted"/>
<protein>
    <submittedName>
        <fullName evidence="3">S9 family peptidase</fullName>
    </submittedName>
</protein>
<dbReference type="Gene3D" id="3.40.50.1820">
    <property type="entry name" value="alpha/beta hydrolase"/>
    <property type="match status" value="1"/>
</dbReference>
<evidence type="ECO:0000256" key="1">
    <source>
        <dbReference type="ARBA" id="ARBA00022801"/>
    </source>
</evidence>
<gene>
    <name evidence="3" type="ORF">D3Y57_17190</name>
</gene>
<name>A0A494TNG4_SPHPE</name>
<keyword evidence="4" id="KW-1185">Reference proteome</keyword>
<dbReference type="KEGG" id="spha:D3Y57_17190"/>
<dbReference type="SUPFAM" id="SSF53474">
    <property type="entry name" value="alpha/beta-Hydrolases"/>
    <property type="match status" value="1"/>
</dbReference>
<dbReference type="RefSeq" id="WP_121154556.1">
    <property type="nucleotide sequence ID" value="NZ_CP032829.1"/>
</dbReference>
<keyword evidence="1" id="KW-0378">Hydrolase</keyword>
<dbReference type="InterPro" id="IPR001375">
    <property type="entry name" value="Peptidase_S9_cat"/>
</dbReference>
<accession>A0A494TNG4</accession>
<evidence type="ECO:0000313" key="4">
    <source>
        <dbReference type="Proteomes" id="UP000276254"/>
    </source>
</evidence>
<dbReference type="Pfam" id="PF00326">
    <property type="entry name" value="Peptidase_S9"/>
    <property type="match status" value="1"/>
</dbReference>
<dbReference type="GO" id="GO:0004252">
    <property type="term" value="F:serine-type endopeptidase activity"/>
    <property type="evidence" value="ECO:0007669"/>
    <property type="project" value="InterPro"/>
</dbReference>
<evidence type="ECO:0000259" key="2">
    <source>
        <dbReference type="Pfam" id="PF00326"/>
    </source>
</evidence>
<dbReference type="EMBL" id="CP032829">
    <property type="protein sequence ID" value="AYJ87346.1"/>
    <property type="molecule type" value="Genomic_DNA"/>
</dbReference>
<reference evidence="3 4" key="1">
    <citation type="submission" date="2018-09" db="EMBL/GenBank/DDBJ databases">
        <title>Sphingomonas peninsula sp. nov., isolated from fildes peninsula, Antarctic soil.</title>
        <authorList>
            <person name="Yingchao G."/>
        </authorList>
    </citation>
    <scope>NUCLEOTIDE SEQUENCE [LARGE SCALE GENOMIC DNA]</scope>
    <source>
        <strain evidence="3 4">YZ-8</strain>
    </source>
</reference>
<dbReference type="GO" id="GO:0006508">
    <property type="term" value="P:proteolysis"/>
    <property type="evidence" value="ECO:0007669"/>
    <property type="project" value="InterPro"/>
</dbReference>
<organism evidence="3 4">
    <name type="scientific">Sphingomonas paeninsulae</name>
    <dbReference type="NCBI Taxonomy" id="2319844"/>
    <lineage>
        <taxon>Bacteria</taxon>
        <taxon>Pseudomonadati</taxon>
        <taxon>Pseudomonadota</taxon>
        <taxon>Alphaproteobacteria</taxon>
        <taxon>Sphingomonadales</taxon>
        <taxon>Sphingomonadaceae</taxon>
        <taxon>Sphingomonas</taxon>
    </lineage>
</organism>
<dbReference type="Proteomes" id="UP000276254">
    <property type="component" value="Chromosome"/>
</dbReference>
<dbReference type="InterPro" id="IPR002470">
    <property type="entry name" value="Peptidase_S9A"/>
</dbReference>
<dbReference type="PANTHER" id="PTHR42776:SF27">
    <property type="entry name" value="DIPEPTIDYL PEPTIDASE FAMILY MEMBER 6"/>
    <property type="match status" value="1"/>
</dbReference>
<dbReference type="AlphaFoldDB" id="A0A494TNG4"/>
<dbReference type="OrthoDB" id="128799at2"/>
<dbReference type="PRINTS" id="PR00862">
    <property type="entry name" value="PROLIGOPTASE"/>
</dbReference>
<sequence>MSQYFASQGFAVLQPEFRGSSGYGDAWFQRNGFQSWRIAIGDVNDAGRWLVKQGIADPARLAVVGWSYGGYAALQSAVIAPDLFKAVVAIAPVTDLAMLKREAAGWTDQNLLQEFIGSGANIIAGSPAPNAEKIKVPVLLIHGTMDANVEYSESVFMASRLRAAGGKVDLIIFKGLDHQLEDSDARATLLTASVGFISATWKK</sequence>
<dbReference type="InterPro" id="IPR029058">
    <property type="entry name" value="AB_hydrolase_fold"/>
</dbReference>